<keyword evidence="1" id="KW-0472">Membrane</keyword>
<dbReference type="InParanoid" id="E9FRN0"/>
<evidence type="ECO:0000256" key="1">
    <source>
        <dbReference type="SAM" id="Phobius"/>
    </source>
</evidence>
<reference evidence="3 4" key="1">
    <citation type="journal article" date="2011" name="Science">
        <title>The ecoresponsive genome of Daphnia pulex.</title>
        <authorList>
            <person name="Colbourne J.K."/>
            <person name="Pfrender M.E."/>
            <person name="Gilbert D."/>
            <person name="Thomas W.K."/>
            <person name="Tucker A."/>
            <person name="Oakley T.H."/>
            <person name="Tokishita S."/>
            <person name="Aerts A."/>
            <person name="Arnold G.J."/>
            <person name="Basu M.K."/>
            <person name="Bauer D.J."/>
            <person name="Caceres C.E."/>
            <person name="Carmel L."/>
            <person name="Casola C."/>
            <person name="Choi J.H."/>
            <person name="Detter J.C."/>
            <person name="Dong Q."/>
            <person name="Dusheyko S."/>
            <person name="Eads B.D."/>
            <person name="Frohlich T."/>
            <person name="Geiler-Samerotte K.A."/>
            <person name="Gerlach D."/>
            <person name="Hatcher P."/>
            <person name="Jogdeo S."/>
            <person name="Krijgsveld J."/>
            <person name="Kriventseva E.V."/>
            <person name="Kultz D."/>
            <person name="Laforsch C."/>
            <person name="Lindquist E."/>
            <person name="Lopez J."/>
            <person name="Manak J.R."/>
            <person name="Muller J."/>
            <person name="Pangilinan J."/>
            <person name="Patwardhan R.P."/>
            <person name="Pitluck S."/>
            <person name="Pritham E.J."/>
            <person name="Rechtsteiner A."/>
            <person name="Rho M."/>
            <person name="Rogozin I.B."/>
            <person name="Sakarya O."/>
            <person name="Salamov A."/>
            <person name="Schaack S."/>
            <person name="Shapiro H."/>
            <person name="Shiga Y."/>
            <person name="Skalitzky C."/>
            <person name="Smith Z."/>
            <person name="Souvorov A."/>
            <person name="Sung W."/>
            <person name="Tang Z."/>
            <person name="Tsuchiya D."/>
            <person name="Tu H."/>
            <person name="Vos H."/>
            <person name="Wang M."/>
            <person name="Wolf Y.I."/>
            <person name="Yamagata H."/>
            <person name="Yamada T."/>
            <person name="Ye Y."/>
            <person name="Shaw J.R."/>
            <person name="Andrews J."/>
            <person name="Crease T.J."/>
            <person name="Tang H."/>
            <person name="Lucas S.M."/>
            <person name="Robertson H.M."/>
            <person name="Bork P."/>
            <person name="Koonin E.V."/>
            <person name="Zdobnov E.M."/>
            <person name="Grigoriev I.V."/>
            <person name="Lynch M."/>
            <person name="Boore J.L."/>
        </authorList>
    </citation>
    <scope>NUCLEOTIDE SEQUENCE [LARGE SCALE GENOMIC DNA]</scope>
</reference>
<dbReference type="KEGG" id="dpx:DAPPUDRAFT_231986"/>
<sequence length="430" mass="47860">MKLTWKMIRLSSNWLLCLLLAASLTAASSVTVSTDPAPDSKPALKNSVNPVPEIIKNRKGHALQSDTSHANYLKYPMAQQYPASQALLPNRIAFPPVEQSIHHPDAYSVSDASLYSNLDDYMNSFYSKMPKVVEKYSSKLKELLPYIRPHHGSAAAAASRVWQNIPSRSEIADRAFGAISGAVTAIGLAIVSPLVAATAALFVIFSVILVLFPAVSAFGRRRVGRDLFAAKDLNNQVFHFDHFLPPEQSTALASLAARLDSVLDTYMTAYKDDTCLERYYCEVGQMTNRWAKFTEPIITLLTFHLNISHPSSILPASILRHEGADTMARELVALLIAFGYVDDIRMLLIRNFRCSTAAASQFSQRGASSFDQFGCPPTRHAPSDPIFRRNFSVWLDDSRSLGSWRLPIRWTQETRLDGNCGEHKQQQRLI</sequence>
<evidence type="ECO:0000313" key="4">
    <source>
        <dbReference type="Proteomes" id="UP000000305"/>
    </source>
</evidence>
<keyword evidence="1" id="KW-0812">Transmembrane</keyword>
<feature type="signal peptide" evidence="2">
    <location>
        <begin position="1"/>
        <end position="29"/>
    </location>
</feature>
<gene>
    <name evidence="3" type="ORF">DAPPUDRAFT_231986</name>
</gene>
<accession>E9FRN0</accession>
<dbReference type="AlphaFoldDB" id="E9FRN0"/>
<dbReference type="OrthoDB" id="6366150at2759"/>
<evidence type="ECO:0000313" key="3">
    <source>
        <dbReference type="EMBL" id="EFX89880.1"/>
    </source>
</evidence>
<keyword evidence="1" id="KW-1133">Transmembrane helix</keyword>
<dbReference type="EMBL" id="GL732523">
    <property type="protein sequence ID" value="EFX89880.1"/>
    <property type="molecule type" value="Genomic_DNA"/>
</dbReference>
<keyword evidence="4" id="KW-1185">Reference proteome</keyword>
<evidence type="ECO:0000256" key="2">
    <source>
        <dbReference type="SAM" id="SignalP"/>
    </source>
</evidence>
<protein>
    <submittedName>
        <fullName evidence="3">Uncharacterized protein</fullName>
    </submittedName>
</protein>
<dbReference type="HOGENOM" id="CLU_638200_0_0_1"/>
<organism evidence="3 4">
    <name type="scientific">Daphnia pulex</name>
    <name type="common">Water flea</name>
    <dbReference type="NCBI Taxonomy" id="6669"/>
    <lineage>
        <taxon>Eukaryota</taxon>
        <taxon>Metazoa</taxon>
        <taxon>Ecdysozoa</taxon>
        <taxon>Arthropoda</taxon>
        <taxon>Crustacea</taxon>
        <taxon>Branchiopoda</taxon>
        <taxon>Diplostraca</taxon>
        <taxon>Cladocera</taxon>
        <taxon>Anomopoda</taxon>
        <taxon>Daphniidae</taxon>
        <taxon>Daphnia</taxon>
    </lineage>
</organism>
<feature type="transmembrane region" description="Helical" evidence="1">
    <location>
        <begin position="194"/>
        <end position="215"/>
    </location>
</feature>
<keyword evidence="2" id="KW-0732">Signal</keyword>
<proteinExistence type="predicted"/>
<name>E9FRN0_DAPPU</name>
<feature type="chain" id="PRO_5003240478" evidence="2">
    <location>
        <begin position="30"/>
        <end position="430"/>
    </location>
</feature>
<dbReference type="Proteomes" id="UP000000305">
    <property type="component" value="Unassembled WGS sequence"/>
</dbReference>